<dbReference type="STRING" id="29139.ENSVURP00010015868"/>
<dbReference type="Ensembl" id="ENSVURT00010018042.1">
    <property type="protein sequence ID" value="ENSVURP00010015868.1"/>
    <property type="gene ID" value="ENSVURG00010012154.1"/>
</dbReference>
<reference evidence="8" key="2">
    <citation type="submission" date="2025-08" db="UniProtKB">
        <authorList>
            <consortium name="Ensembl"/>
        </authorList>
    </citation>
    <scope>IDENTIFICATION</scope>
</reference>
<dbReference type="InterPro" id="IPR000436">
    <property type="entry name" value="Sushi_SCR_CCP_dom"/>
</dbReference>
<protein>
    <recommendedName>
        <fullName evidence="7">Sushi domain-containing protein</fullName>
    </recommendedName>
</protein>
<feature type="domain" description="Sushi" evidence="7">
    <location>
        <begin position="23"/>
        <end position="81"/>
    </location>
</feature>
<dbReference type="PROSITE" id="PS50923">
    <property type="entry name" value="SUSHI"/>
    <property type="match status" value="3"/>
</dbReference>
<dbReference type="Gene3D" id="2.10.70.10">
    <property type="entry name" value="Complement Module, domain 1"/>
    <property type="match status" value="3"/>
</dbReference>
<dbReference type="Proteomes" id="UP000314987">
    <property type="component" value="Unassembled WGS sequence"/>
</dbReference>
<evidence type="ECO:0000256" key="2">
    <source>
        <dbReference type="ARBA" id="ARBA00022729"/>
    </source>
</evidence>
<dbReference type="FunFam" id="2.10.70.10:FF:000014">
    <property type="entry name" value="Membrane cofactor protein"/>
    <property type="match status" value="1"/>
</dbReference>
<keyword evidence="2 6" id="KW-0732">Signal</keyword>
<dbReference type="GeneTree" id="ENSGT00940000163065"/>
<name>A0A4X2KW32_VOMUR</name>
<dbReference type="InterPro" id="IPR035976">
    <property type="entry name" value="Sushi/SCR/CCP_sf"/>
</dbReference>
<dbReference type="PANTHER" id="PTHR45656:SF14">
    <property type="entry name" value="C4B-BINDING PROTEIN BETA CHAIN"/>
    <property type="match status" value="1"/>
</dbReference>
<sequence>MDQMKPWLVPCIVIVWLFPASVDHCLNPPPVNYSILVVTTAEERFLVTYICIRGYHLVGKKELFCNKTSLEWDSPAPTCRLGHCPNPVLVNGQLNSSKLEPVSEEEVVTFKCDTDYILKGSNWSQCQKDHTWIPPLPICITGQCKSLKRPKHGHFKARDFNSGSNITFYCDVGYQLIGAQSLQCMDGKWSDEPPICEEISEATTEAPVEAEKESERNNICETVQRLMRCQKERGKTLEELKYSLEIKKLKLEEIKTIMSTEIKTVQVEDRMVASHAIPFHMKIDFSGL</sequence>
<evidence type="ECO:0000256" key="6">
    <source>
        <dbReference type="SAM" id="SignalP"/>
    </source>
</evidence>
<evidence type="ECO:0000259" key="7">
    <source>
        <dbReference type="PROSITE" id="PS50923"/>
    </source>
</evidence>
<feature type="chain" id="PRO_5021205462" description="Sushi domain-containing protein" evidence="6">
    <location>
        <begin position="26"/>
        <end position="288"/>
    </location>
</feature>
<evidence type="ECO:0000256" key="3">
    <source>
        <dbReference type="ARBA" id="ARBA00022737"/>
    </source>
</evidence>
<accession>A0A4X2KW32</accession>
<feature type="domain" description="Sushi" evidence="7">
    <location>
        <begin position="142"/>
        <end position="198"/>
    </location>
</feature>
<keyword evidence="4 5" id="KW-1015">Disulfide bond</keyword>
<organism evidence="8 9">
    <name type="scientific">Vombatus ursinus</name>
    <name type="common">Common wombat</name>
    <dbReference type="NCBI Taxonomy" id="29139"/>
    <lineage>
        <taxon>Eukaryota</taxon>
        <taxon>Metazoa</taxon>
        <taxon>Chordata</taxon>
        <taxon>Craniata</taxon>
        <taxon>Vertebrata</taxon>
        <taxon>Euteleostomi</taxon>
        <taxon>Mammalia</taxon>
        <taxon>Metatheria</taxon>
        <taxon>Diprotodontia</taxon>
        <taxon>Vombatidae</taxon>
        <taxon>Vombatus</taxon>
    </lineage>
</organism>
<dbReference type="SMART" id="SM00032">
    <property type="entry name" value="CCP"/>
    <property type="match status" value="3"/>
</dbReference>
<evidence type="ECO:0000313" key="8">
    <source>
        <dbReference type="Ensembl" id="ENSVURP00010015868.1"/>
    </source>
</evidence>
<dbReference type="Pfam" id="PF00084">
    <property type="entry name" value="Sushi"/>
    <property type="match status" value="3"/>
</dbReference>
<keyword evidence="9" id="KW-1185">Reference proteome</keyword>
<keyword evidence="1 5" id="KW-0768">Sushi</keyword>
<evidence type="ECO:0000256" key="1">
    <source>
        <dbReference type="ARBA" id="ARBA00022659"/>
    </source>
</evidence>
<dbReference type="SUPFAM" id="SSF57535">
    <property type="entry name" value="Complement control module/SCR domain"/>
    <property type="match status" value="3"/>
</dbReference>
<feature type="disulfide bond" evidence="5">
    <location>
        <begin position="112"/>
        <end position="139"/>
    </location>
</feature>
<gene>
    <name evidence="8" type="primary">C4BPB</name>
</gene>
<evidence type="ECO:0000256" key="5">
    <source>
        <dbReference type="PROSITE-ProRule" id="PRU00302"/>
    </source>
</evidence>
<proteinExistence type="predicted"/>
<comment type="caution">
    <text evidence="5">Lacks conserved residue(s) required for the propagation of feature annotation.</text>
</comment>
<dbReference type="InterPro" id="IPR051277">
    <property type="entry name" value="SEZ6_CSMD_C4BPB_Regulators"/>
</dbReference>
<feature type="signal peptide" evidence="6">
    <location>
        <begin position="1"/>
        <end position="25"/>
    </location>
</feature>
<dbReference type="PANTHER" id="PTHR45656">
    <property type="entry name" value="PROTEIN CBR-CLEC-78"/>
    <property type="match status" value="1"/>
</dbReference>
<reference evidence="8" key="3">
    <citation type="submission" date="2025-09" db="UniProtKB">
        <authorList>
            <consortium name="Ensembl"/>
        </authorList>
    </citation>
    <scope>IDENTIFICATION</scope>
</reference>
<evidence type="ECO:0000256" key="4">
    <source>
        <dbReference type="ARBA" id="ARBA00023157"/>
    </source>
</evidence>
<dbReference type="CDD" id="cd00033">
    <property type="entry name" value="CCP"/>
    <property type="match status" value="3"/>
</dbReference>
<feature type="domain" description="Sushi" evidence="7">
    <location>
        <begin position="82"/>
        <end position="141"/>
    </location>
</feature>
<keyword evidence="3" id="KW-0677">Repeat</keyword>
<dbReference type="AlphaFoldDB" id="A0A4X2KW32"/>
<evidence type="ECO:0000313" key="9">
    <source>
        <dbReference type="Proteomes" id="UP000314987"/>
    </source>
</evidence>
<dbReference type="OMA" id="ICIKGYH"/>
<reference evidence="9" key="1">
    <citation type="submission" date="2018-12" db="EMBL/GenBank/DDBJ databases">
        <authorList>
            <person name="Yazar S."/>
        </authorList>
    </citation>
    <scope>NUCLEOTIDE SEQUENCE [LARGE SCALE GENOMIC DNA]</scope>
</reference>